<keyword evidence="2" id="KW-1133">Transmembrane helix</keyword>
<sequence length="120" mass="13393">MKLYWSARKIPELAPFRATGRAQIIQLAARTMPLPRRYLTNFLKLLVLAALFWQLVTVEGWGLRILALLAAGLFYPLLLHPLTLNLARPYLKDAAEQFQQQAAATGEDDDTKPPTPPPGA</sequence>
<evidence type="ECO:0000256" key="1">
    <source>
        <dbReference type="SAM" id="MobiDB-lite"/>
    </source>
</evidence>
<proteinExistence type="predicted"/>
<gene>
    <name evidence="3" type="ORF">CWE12_08170</name>
</gene>
<keyword evidence="2" id="KW-0812">Transmembrane</keyword>
<evidence type="ECO:0000313" key="4">
    <source>
        <dbReference type="Proteomes" id="UP000287410"/>
    </source>
</evidence>
<dbReference type="EMBL" id="PIPN01000003">
    <property type="protein sequence ID" value="RUO29932.1"/>
    <property type="molecule type" value="Genomic_DNA"/>
</dbReference>
<feature type="transmembrane region" description="Helical" evidence="2">
    <location>
        <begin position="38"/>
        <end position="55"/>
    </location>
</feature>
<dbReference type="Pfam" id="PF19667">
    <property type="entry name" value="DUF6170"/>
    <property type="match status" value="1"/>
</dbReference>
<accession>A0ABY0BZG2</accession>
<keyword evidence="2" id="KW-0472">Membrane</keyword>
<reference evidence="3 4" key="1">
    <citation type="journal article" date="2018" name="Front. Microbiol.">
        <title>Genome-Based Analysis Reveals the Taxonomy and Diversity of the Family Idiomarinaceae.</title>
        <authorList>
            <person name="Liu Y."/>
            <person name="Lai Q."/>
            <person name="Shao Z."/>
        </authorList>
    </citation>
    <scope>NUCLEOTIDE SEQUENCE [LARGE SCALE GENOMIC DNA]</scope>
    <source>
        <strain evidence="3 4">GBSy1</strain>
    </source>
</reference>
<comment type="caution">
    <text evidence="3">The sequence shown here is derived from an EMBL/GenBank/DDBJ whole genome shotgun (WGS) entry which is preliminary data.</text>
</comment>
<evidence type="ECO:0000256" key="2">
    <source>
        <dbReference type="SAM" id="Phobius"/>
    </source>
</evidence>
<keyword evidence="4" id="KW-1185">Reference proteome</keyword>
<organism evidence="3 4">
    <name type="scientific">Aliidiomarina sedimenti</name>
    <dbReference type="NCBI Taxonomy" id="1933879"/>
    <lineage>
        <taxon>Bacteria</taxon>
        <taxon>Pseudomonadati</taxon>
        <taxon>Pseudomonadota</taxon>
        <taxon>Gammaproteobacteria</taxon>
        <taxon>Alteromonadales</taxon>
        <taxon>Idiomarinaceae</taxon>
        <taxon>Aliidiomarina</taxon>
    </lineage>
</organism>
<dbReference type="Proteomes" id="UP000287410">
    <property type="component" value="Unassembled WGS sequence"/>
</dbReference>
<feature type="transmembrane region" description="Helical" evidence="2">
    <location>
        <begin position="61"/>
        <end position="79"/>
    </location>
</feature>
<protein>
    <submittedName>
        <fullName evidence="3">Uncharacterized protein</fullName>
    </submittedName>
</protein>
<evidence type="ECO:0000313" key="3">
    <source>
        <dbReference type="EMBL" id="RUO29932.1"/>
    </source>
</evidence>
<feature type="region of interest" description="Disordered" evidence="1">
    <location>
        <begin position="99"/>
        <end position="120"/>
    </location>
</feature>
<name>A0ABY0BZG2_9GAMM</name>
<dbReference type="InterPro" id="IPR046168">
    <property type="entry name" value="DUF6170"/>
</dbReference>